<comment type="caution">
    <text evidence="7">The sequence shown here is derived from an EMBL/GenBank/DDBJ whole genome shotgun (WGS) entry which is preliminary data.</text>
</comment>
<evidence type="ECO:0000313" key="7">
    <source>
        <dbReference type="EMBL" id="GAI79409.1"/>
    </source>
</evidence>
<evidence type="ECO:0000256" key="5">
    <source>
        <dbReference type="ARBA" id="ARBA00022944"/>
    </source>
</evidence>
<name>X1TH96_9ZZZZ</name>
<feature type="non-terminal residue" evidence="7">
    <location>
        <position position="1"/>
    </location>
</feature>
<comment type="similarity">
    <text evidence="2">Belongs to the CDP-glycerol glycerophosphotransferase family.</text>
</comment>
<dbReference type="AlphaFoldDB" id="X1TH96"/>
<dbReference type="GO" id="GO:0019350">
    <property type="term" value="P:teichoic acid biosynthetic process"/>
    <property type="evidence" value="ECO:0007669"/>
    <property type="project" value="UniProtKB-KW"/>
</dbReference>
<gene>
    <name evidence="7" type="ORF">S12H4_24583</name>
</gene>
<dbReference type="Pfam" id="PF04464">
    <property type="entry name" value="Glyphos_transf"/>
    <property type="match status" value="1"/>
</dbReference>
<dbReference type="InterPro" id="IPR043148">
    <property type="entry name" value="TagF_C"/>
</dbReference>
<evidence type="ECO:0000256" key="2">
    <source>
        <dbReference type="ARBA" id="ARBA00010488"/>
    </source>
</evidence>
<dbReference type="EMBL" id="BARW01013390">
    <property type="protein sequence ID" value="GAI79409.1"/>
    <property type="molecule type" value="Genomic_DNA"/>
</dbReference>
<evidence type="ECO:0008006" key="8">
    <source>
        <dbReference type="Google" id="ProtNLM"/>
    </source>
</evidence>
<evidence type="ECO:0000256" key="4">
    <source>
        <dbReference type="ARBA" id="ARBA00022679"/>
    </source>
</evidence>
<reference evidence="7" key="1">
    <citation type="journal article" date="2014" name="Front. Microbiol.">
        <title>High frequency of phylogenetically diverse reductive dehalogenase-homologous genes in deep subseafloor sedimentary metagenomes.</title>
        <authorList>
            <person name="Kawai M."/>
            <person name="Futagami T."/>
            <person name="Toyoda A."/>
            <person name="Takaki Y."/>
            <person name="Nishi S."/>
            <person name="Hori S."/>
            <person name="Arai W."/>
            <person name="Tsubouchi T."/>
            <person name="Morono Y."/>
            <person name="Uchiyama I."/>
            <person name="Ito T."/>
            <person name="Fujiyama A."/>
            <person name="Inagaki F."/>
            <person name="Takami H."/>
        </authorList>
    </citation>
    <scope>NUCLEOTIDE SEQUENCE</scope>
    <source>
        <strain evidence="7">Expedition CK06-06</strain>
    </source>
</reference>
<dbReference type="Gene3D" id="3.40.50.12580">
    <property type="match status" value="1"/>
</dbReference>
<keyword evidence="5" id="KW-0777">Teichoic acid biosynthesis</keyword>
<protein>
    <recommendedName>
        <fullName evidence="8">UDP-N-acetylglucosamine 2-epimerase domain-containing protein</fullName>
    </recommendedName>
</protein>
<keyword evidence="4" id="KW-0808">Transferase</keyword>
<keyword evidence="6" id="KW-0472">Membrane</keyword>
<dbReference type="Gene3D" id="3.40.50.11820">
    <property type="match status" value="1"/>
</dbReference>
<evidence type="ECO:0000256" key="6">
    <source>
        <dbReference type="ARBA" id="ARBA00023136"/>
    </source>
</evidence>
<keyword evidence="3" id="KW-1003">Cell membrane</keyword>
<dbReference type="GO" id="GO:0047355">
    <property type="term" value="F:CDP-glycerol glycerophosphotransferase activity"/>
    <property type="evidence" value="ECO:0007669"/>
    <property type="project" value="InterPro"/>
</dbReference>
<evidence type="ECO:0000256" key="3">
    <source>
        <dbReference type="ARBA" id="ARBA00022475"/>
    </source>
</evidence>
<sequence length="149" mass="16936">LKGVGLQCRPYPDDIMDSDNDLTIATSPFTANMMSTAFGLPKDKVLITGVPESDGLFPATSQPCMEFTDIPWKHNVRIVLYLPTWRENYSKIINGEYAPNNEIIEKELRALFNDQNIRHILTQNNAVMAVKLHPYSQVIIEDIHAPFYL</sequence>
<proteinExistence type="inferred from homology"/>
<comment type="subcellular location">
    <subcellularLocation>
        <location evidence="1">Cell membrane</location>
        <topology evidence="1">Peripheral membrane protein</topology>
    </subcellularLocation>
</comment>
<evidence type="ECO:0000256" key="1">
    <source>
        <dbReference type="ARBA" id="ARBA00004202"/>
    </source>
</evidence>
<organism evidence="7">
    <name type="scientific">marine sediment metagenome</name>
    <dbReference type="NCBI Taxonomy" id="412755"/>
    <lineage>
        <taxon>unclassified sequences</taxon>
        <taxon>metagenomes</taxon>
        <taxon>ecological metagenomes</taxon>
    </lineage>
</organism>
<accession>X1TH96</accession>
<dbReference type="InterPro" id="IPR007554">
    <property type="entry name" value="Glycerophosphate_synth"/>
</dbReference>
<dbReference type="InterPro" id="IPR043149">
    <property type="entry name" value="TagF_N"/>
</dbReference>
<feature type="non-terminal residue" evidence="7">
    <location>
        <position position="149"/>
    </location>
</feature>
<dbReference type="GO" id="GO:0005886">
    <property type="term" value="C:plasma membrane"/>
    <property type="evidence" value="ECO:0007669"/>
    <property type="project" value="UniProtKB-SubCell"/>
</dbReference>